<dbReference type="EMBL" id="BAAANL010000001">
    <property type="protein sequence ID" value="GAA1854066.1"/>
    <property type="molecule type" value="Genomic_DNA"/>
</dbReference>
<evidence type="ECO:0000256" key="1">
    <source>
        <dbReference type="SAM" id="MobiDB-lite"/>
    </source>
</evidence>
<dbReference type="Proteomes" id="UP001501094">
    <property type="component" value="Unassembled WGS sequence"/>
</dbReference>
<feature type="compositionally biased region" description="Basic and acidic residues" evidence="1">
    <location>
        <begin position="20"/>
        <end position="40"/>
    </location>
</feature>
<proteinExistence type="predicted"/>
<evidence type="ECO:0000313" key="3">
    <source>
        <dbReference type="Proteomes" id="UP001501094"/>
    </source>
</evidence>
<gene>
    <name evidence="2" type="ORF">GCM10009751_08540</name>
</gene>
<reference evidence="2 3" key="1">
    <citation type="journal article" date="2019" name="Int. J. Syst. Evol. Microbiol.">
        <title>The Global Catalogue of Microorganisms (GCM) 10K type strain sequencing project: providing services to taxonomists for standard genome sequencing and annotation.</title>
        <authorList>
            <consortium name="The Broad Institute Genomics Platform"/>
            <consortium name="The Broad Institute Genome Sequencing Center for Infectious Disease"/>
            <person name="Wu L."/>
            <person name="Ma J."/>
        </authorList>
    </citation>
    <scope>NUCLEOTIDE SEQUENCE [LARGE SCALE GENOMIC DNA]</scope>
    <source>
        <strain evidence="2 3">JCM 14326</strain>
    </source>
</reference>
<evidence type="ECO:0000313" key="2">
    <source>
        <dbReference type="EMBL" id="GAA1854066.1"/>
    </source>
</evidence>
<organism evidence="2 3">
    <name type="scientific">Myceligenerans crystallogenes</name>
    <dbReference type="NCBI Taxonomy" id="316335"/>
    <lineage>
        <taxon>Bacteria</taxon>
        <taxon>Bacillati</taxon>
        <taxon>Actinomycetota</taxon>
        <taxon>Actinomycetes</taxon>
        <taxon>Micrococcales</taxon>
        <taxon>Promicromonosporaceae</taxon>
        <taxon>Myceligenerans</taxon>
    </lineage>
</organism>
<keyword evidence="3" id="KW-1185">Reference proteome</keyword>
<comment type="caution">
    <text evidence="2">The sequence shown here is derived from an EMBL/GenBank/DDBJ whole genome shotgun (WGS) entry which is preliminary data.</text>
</comment>
<feature type="region of interest" description="Disordered" evidence="1">
    <location>
        <begin position="20"/>
        <end position="58"/>
    </location>
</feature>
<sequence length="58" mass="6677">MLTIDHQLFQAIQQERIDHAAELRRERSQRDAEEKRRTSRDATGSRTTAAGARRGATR</sequence>
<accession>A0ABN2NA45</accession>
<feature type="compositionally biased region" description="Low complexity" evidence="1">
    <location>
        <begin position="41"/>
        <end position="58"/>
    </location>
</feature>
<protein>
    <submittedName>
        <fullName evidence="2">Uncharacterized protein</fullName>
    </submittedName>
</protein>
<name>A0ABN2NA45_9MICO</name>
<dbReference type="RefSeq" id="WP_344099827.1">
    <property type="nucleotide sequence ID" value="NZ_BAAANL010000001.1"/>
</dbReference>